<comment type="subcellular location">
    <subcellularLocation>
        <location evidence="1">Membrane</location>
        <topology evidence="1">Multi-pass membrane protein</topology>
    </subcellularLocation>
</comment>
<dbReference type="InterPro" id="IPR002549">
    <property type="entry name" value="AI-2E-like"/>
</dbReference>
<feature type="transmembrane region" description="Helical" evidence="6">
    <location>
        <begin position="203"/>
        <end position="225"/>
    </location>
</feature>
<keyword evidence="3 6" id="KW-0812">Transmembrane</keyword>
<dbReference type="Proteomes" id="UP000321926">
    <property type="component" value="Unassembled WGS sequence"/>
</dbReference>
<name>A0A5C8JHC7_9BACT</name>
<protein>
    <submittedName>
        <fullName evidence="7">AI-2E family transporter</fullName>
    </submittedName>
</protein>
<dbReference type="PANTHER" id="PTHR21716">
    <property type="entry name" value="TRANSMEMBRANE PROTEIN"/>
    <property type="match status" value="1"/>
</dbReference>
<keyword evidence="5 6" id="KW-0472">Membrane</keyword>
<sequence length="364" mass="40148">MLDFYTYSKRVAMAVFITLLMAGFFYLLLHATHFFLLVFGGILLAVLYSALANWLVSKTNMNRSLALALVILGLFGFLVGAGFLVAPAISEQVEEMKESVPEMWQSLKGWLAQQPWGPRMLEELENNREDLMPDQQAALSRLSGIFSSTLGFITDVGIVLITSFFLALNPSLYLNGFIKLIPVKHRGRSYEIIDKLYVTLQQWLSGMLIAMTMIGVSTWIVLALMGVKLALLLGFMAFFLNAIPNIGPILSGIPVVLVGLLDSPETALKLIIVYTIVQCIEGYIITPLIFERTVALPPAILLFLQVLLGILIGPLGVLMAAPLLAVAMVLTQEIYVKDMLEKDTSQLSFSEQRAQNLGQAKADE</sequence>
<dbReference type="Pfam" id="PF01594">
    <property type="entry name" value="AI-2E_transport"/>
    <property type="match status" value="1"/>
</dbReference>
<proteinExistence type="inferred from homology"/>
<feature type="transmembrane region" description="Helical" evidence="6">
    <location>
        <begin position="156"/>
        <end position="182"/>
    </location>
</feature>
<keyword evidence="4 6" id="KW-1133">Transmembrane helix</keyword>
<feature type="transmembrane region" description="Helical" evidence="6">
    <location>
        <begin position="35"/>
        <end position="56"/>
    </location>
</feature>
<reference evidence="7 8" key="1">
    <citation type="submission" date="2019-08" db="EMBL/GenBank/DDBJ databases">
        <authorList>
            <person name="Shi S."/>
        </authorList>
    </citation>
    <scope>NUCLEOTIDE SEQUENCE [LARGE SCALE GENOMIC DNA]</scope>
    <source>
        <strain evidence="7 8">GY10130</strain>
    </source>
</reference>
<organism evidence="7 8">
    <name type="scientific">Pontibacter qinzhouensis</name>
    <dbReference type="NCBI Taxonomy" id="2603253"/>
    <lineage>
        <taxon>Bacteria</taxon>
        <taxon>Pseudomonadati</taxon>
        <taxon>Bacteroidota</taxon>
        <taxon>Cytophagia</taxon>
        <taxon>Cytophagales</taxon>
        <taxon>Hymenobacteraceae</taxon>
        <taxon>Pontibacter</taxon>
    </lineage>
</organism>
<evidence type="ECO:0000256" key="2">
    <source>
        <dbReference type="ARBA" id="ARBA00009773"/>
    </source>
</evidence>
<gene>
    <name evidence="7" type="ORF">FVR03_14630</name>
</gene>
<accession>A0A5C8JHC7</accession>
<feature type="transmembrane region" description="Helical" evidence="6">
    <location>
        <begin position="12"/>
        <end position="29"/>
    </location>
</feature>
<dbReference type="PANTHER" id="PTHR21716:SF62">
    <property type="entry name" value="TRANSPORT PROTEIN YDBI-RELATED"/>
    <property type="match status" value="1"/>
</dbReference>
<evidence type="ECO:0000256" key="3">
    <source>
        <dbReference type="ARBA" id="ARBA00022692"/>
    </source>
</evidence>
<evidence type="ECO:0000256" key="1">
    <source>
        <dbReference type="ARBA" id="ARBA00004141"/>
    </source>
</evidence>
<dbReference type="AlphaFoldDB" id="A0A5C8JHC7"/>
<dbReference type="GO" id="GO:0016020">
    <property type="term" value="C:membrane"/>
    <property type="evidence" value="ECO:0007669"/>
    <property type="project" value="UniProtKB-SubCell"/>
</dbReference>
<dbReference type="OrthoDB" id="5761230at2"/>
<evidence type="ECO:0000313" key="7">
    <source>
        <dbReference type="EMBL" id="TXK37895.1"/>
    </source>
</evidence>
<dbReference type="RefSeq" id="WP_147922506.1">
    <property type="nucleotide sequence ID" value="NZ_VRTY01000055.1"/>
</dbReference>
<comment type="caution">
    <text evidence="7">The sequence shown here is derived from an EMBL/GenBank/DDBJ whole genome shotgun (WGS) entry which is preliminary data.</text>
</comment>
<feature type="transmembrane region" description="Helical" evidence="6">
    <location>
        <begin position="65"/>
        <end position="89"/>
    </location>
</feature>
<dbReference type="EMBL" id="VRTY01000055">
    <property type="protein sequence ID" value="TXK37895.1"/>
    <property type="molecule type" value="Genomic_DNA"/>
</dbReference>
<evidence type="ECO:0000256" key="5">
    <source>
        <dbReference type="ARBA" id="ARBA00023136"/>
    </source>
</evidence>
<evidence type="ECO:0000256" key="4">
    <source>
        <dbReference type="ARBA" id="ARBA00022989"/>
    </source>
</evidence>
<keyword evidence="8" id="KW-1185">Reference proteome</keyword>
<feature type="transmembrane region" description="Helical" evidence="6">
    <location>
        <begin position="302"/>
        <end position="330"/>
    </location>
</feature>
<dbReference type="GO" id="GO:0055085">
    <property type="term" value="P:transmembrane transport"/>
    <property type="evidence" value="ECO:0007669"/>
    <property type="project" value="TreeGrafter"/>
</dbReference>
<evidence type="ECO:0000256" key="6">
    <source>
        <dbReference type="SAM" id="Phobius"/>
    </source>
</evidence>
<feature type="transmembrane region" description="Helical" evidence="6">
    <location>
        <begin position="270"/>
        <end position="290"/>
    </location>
</feature>
<comment type="similarity">
    <text evidence="2">Belongs to the autoinducer-2 exporter (AI-2E) (TC 2.A.86) family.</text>
</comment>
<evidence type="ECO:0000313" key="8">
    <source>
        <dbReference type="Proteomes" id="UP000321926"/>
    </source>
</evidence>
<feature type="transmembrane region" description="Helical" evidence="6">
    <location>
        <begin position="231"/>
        <end position="258"/>
    </location>
</feature>